<dbReference type="Pfam" id="PF01070">
    <property type="entry name" value="FMN_dh"/>
    <property type="match status" value="1"/>
</dbReference>
<evidence type="ECO:0000256" key="3">
    <source>
        <dbReference type="ARBA" id="ARBA00022643"/>
    </source>
</evidence>
<evidence type="ECO:0000256" key="1">
    <source>
        <dbReference type="ARBA" id="ARBA00001917"/>
    </source>
</evidence>
<dbReference type="PANTHER" id="PTHR10578:SF107">
    <property type="entry name" value="2-HYDROXYACID OXIDASE 1"/>
    <property type="match status" value="1"/>
</dbReference>
<reference evidence="8" key="1">
    <citation type="journal article" date="2019" name="Int. J. Syst. Evol. Microbiol.">
        <title>The Global Catalogue of Microorganisms (GCM) 10K type strain sequencing project: providing services to taxonomists for standard genome sequencing and annotation.</title>
        <authorList>
            <consortium name="The Broad Institute Genomics Platform"/>
            <consortium name="The Broad Institute Genome Sequencing Center for Infectious Disease"/>
            <person name="Wu L."/>
            <person name="Ma J."/>
        </authorList>
    </citation>
    <scope>NUCLEOTIDE SEQUENCE [LARGE SCALE GENOMIC DNA]</scope>
    <source>
        <strain evidence="8">CGMCC 4.7397</strain>
    </source>
</reference>
<evidence type="ECO:0000259" key="6">
    <source>
        <dbReference type="PROSITE" id="PS51349"/>
    </source>
</evidence>
<dbReference type="Proteomes" id="UP001596119">
    <property type="component" value="Unassembled WGS sequence"/>
</dbReference>
<dbReference type="InterPro" id="IPR013785">
    <property type="entry name" value="Aldolase_TIM"/>
</dbReference>
<dbReference type="InterPro" id="IPR000262">
    <property type="entry name" value="FMN-dep_DH"/>
</dbReference>
<dbReference type="PIRSF" id="PIRSF000138">
    <property type="entry name" value="Al-hdrx_acd_dh"/>
    <property type="match status" value="1"/>
</dbReference>
<sequence length="374" mass="40324">MTVEDLRAAARHRVPRSVFEFVDGGAEDELTMQRTREAFARVEFRPRVLGGAEAVDISTTLFGRRMTQPLVLGPTGFCRLSHHEGERAVARAAASAGIPFGLTTMGTVSLEDVAAVGGPAAARWFQLYVMRDRGLTLELIERAKAAGYEALLVTVDTPVTGQRRRDVRNGFSVPPKLTPRTLLDLSRRPAWWMNLLTTEQLTFASVPAGEPEAHAAFIDGVFDPAVSFADLEHVREVWDGPLLLKGVQTVEDARRAADHGADGVVLSSHGGRQLDRSPVALEVLPEVVSAVGDRLEVLLDSGVRTGADVAAAIGLGAKACLVGRPYLYGLMAGGEEGVETMIEIFASELRRTMHLLGAPTVDDITPSMVRLREA</sequence>
<comment type="caution">
    <text evidence="7">The sequence shown here is derived from an EMBL/GenBank/DDBJ whole genome shotgun (WGS) entry which is preliminary data.</text>
</comment>
<dbReference type="EC" id="1.-.-.-" evidence="7"/>
<dbReference type="InterPro" id="IPR037396">
    <property type="entry name" value="FMN_HAD"/>
</dbReference>
<evidence type="ECO:0000256" key="5">
    <source>
        <dbReference type="ARBA" id="ARBA00024042"/>
    </source>
</evidence>
<evidence type="ECO:0000313" key="8">
    <source>
        <dbReference type="Proteomes" id="UP001596119"/>
    </source>
</evidence>
<dbReference type="EMBL" id="JBHSQK010000010">
    <property type="protein sequence ID" value="MFC5947808.1"/>
    <property type="molecule type" value="Genomic_DNA"/>
</dbReference>
<keyword evidence="4 7" id="KW-0560">Oxidoreductase</keyword>
<comment type="similarity">
    <text evidence="5">Belongs to the FMN-dependent alpha-hydroxy acid dehydrogenase family.</text>
</comment>
<dbReference type="PANTHER" id="PTHR10578">
    <property type="entry name" value="S -2-HYDROXY-ACID OXIDASE-RELATED"/>
    <property type="match status" value="1"/>
</dbReference>
<protein>
    <submittedName>
        <fullName evidence="7">Alpha-hydroxy acid oxidase</fullName>
        <ecNumber evidence="7">1.-.-.-</ecNumber>
    </submittedName>
</protein>
<dbReference type="InterPro" id="IPR012133">
    <property type="entry name" value="Alpha-hydoxy_acid_DH_FMN"/>
</dbReference>
<dbReference type="RefSeq" id="WP_379564870.1">
    <property type="nucleotide sequence ID" value="NZ_JBHSQK010000010.1"/>
</dbReference>
<dbReference type="SUPFAM" id="SSF51395">
    <property type="entry name" value="FMN-linked oxidoreductases"/>
    <property type="match status" value="1"/>
</dbReference>
<dbReference type="GO" id="GO:0016491">
    <property type="term" value="F:oxidoreductase activity"/>
    <property type="evidence" value="ECO:0007669"/>
    <property type="project" value="UniProtKB-KW"/>
</dbReference>
<feature type="domain" description="FMN hydroxy acid dehydrogenase" evidence="6">
    <location>
        <begin position="1"/>
        <end position="374"/>
    </location>
</feature>
<keyword evidence="8" id="KW-1185">Reference proteome</keyword>
<evidence type="ECO:0000256" key="2">
    <source>
        <dbReference type="ARBA" id="ARBA00022630"/>
    </source>
</evidence>
<dbReference type="PROSITE" id="PS51349">
    <property type="entry name" value="FMN_HYDROXY_ACID_DH_2"/>
    <property type="match status" value="1"/>
</dbReference>
<organism evidence="7 8">
    <name type="scientific">Pseudonocardia lutea</name>
    <dbReference type="NCBI Taxonomy" id="2172015"/>
    <lineage>
        <taxon>Bacteria</taxon>
        <taxon>Bacillati</taxon>
        <taxon>Actinomycetota</taxon>
        <taxon>Actinomycetes</taxon>
        <taxon>Pseudonocardiales</taxon>
        <taxon>Pseudonocardiaceae</taxon>
        <taxon>Pseudonocardia</taxon>
    </lineage>
</organism>
<gene>
    <name evidence="7" type="ORF">ACFQH9_05920</name>
</gene>
<comment type="cofactor">
    <cofactor evidence="1">
        <name>FMN</name>
        <dbReference type="ChEBI" id="CHEBI:58210"/>
    </cofactor>
</comment>
<evidence type="ECO:0000256" key="4">
    <source>
        <dbReference type="ARBA" id="ARBA00023002"/>
    </source>
</evidence>
<dbReference type="CDD" id="cd02809">
    <property type="entry name" value="alpha_hydroxyacid_oxid_FMN"/>
    <property type="match status" value="1"/>
</dbReference>
<dbReference type="Gene3D" id="3.20.20.70">
    <property type="entry name" value="Aldolase class I"/>
    <property type="match status" value="1"/>
</dbReference>
<accession>A0ABW1I4U2</accession>
<evidence type="ECO:0000313" key="7">
    <source>
        <dbReference type="EMBL" id="MFC5947808.1"/>
    </source>
</evidence>
<name>A0ABW1I4U2_9PSEU</name>
<keyword evidence="3" id="KW-0288">FMN</keyword>
<keyword evidence="2" id="KW-0285">Flavoprotein</keyword>
<proteinExistence type="inferred from homology"/>